<protein>
    <submittedName>
        <fullName evidence="3">Uncharacterized protein</fullName>
    </submittedName>
</protein>
<sequence length="544" mass="57925">MAGPYLKSGETIVLTTDRVLIGDTEYDVILTSQRLALVDSGHTGDEPRVVPFATIISVKGAVTPAREPVITLSVLDPTDGDTSKTLDLIFSEQPYEDRSVECDLWVKKLIEHIVTVRQEPEETQRPLAGKKARGMQPSVRRFIAPDVPHPHTQVSQSPRPSEELLSAMQTVPWDSKDNSAERLETEELPEAGTRLYESEAEVPEFVPESEPEEKGYVPVKESPEPAPAGEMLIPEEPDLEYLAPEPASNMPLTEGKDPEPAAYGEQTPAATAPVTPYRELVPSNPEEYESFAGREDPVAGPVGNLEELSRQIEETEPLGAGEAEPVLPAASSGPSGLPETVVFPVLSVSTSSALPDPVHSAGVPAGTKPTVQPSAAPPEKQRMPVTGIIAVAVVIFLLLGAIVFLAAPPFLEQGKGGELQTPAPSLTPLSGATPVPTGGIPQQGIWIRVTYNGTYYGKYGNPGSLTEVRGSGDQVYLVKDATALVQAGFQKLDLSGNNLTVEVYNNGSMITQAFRNSPGAEVNILVNSTTGKPPYVPTLTTAAV</sequence>
<gene>
    <name evidence="3" type="ordered locus">Mboo_1103</name>
</gene>
<keyword evidence="4" id="KW-1185">Reference proteome</keyword>
<evidence type="ECO:0000256" key="2">
    <source>
        <dbReference type="SAM" id="Phobius"/>
    </source>
</evidence>
<dbReference type="RefSeq" id="WP_012106648.1">
    <property type="nucleotide sequence ID" value="NC_009712.1"/>
</dbReference>
<accession>A7I7B0</accession>
<evidence type="ECO:0000313" key="4">
    <source>
        <dbReference type="Proteomes" id="UP000002408"/>
    </source>
</evidence>
<dbReference type="Proteomes" id="UP000002408">
    <property type="component" value="Chromosome"/>
</dbReference>
<name>A7I7B0_METB6</name>
<feature type="region of interest" description="Disordered" evidence="1">
    <location>
        <begin position="202"/>
        <end position="277"/>
    </location>
</feature>
<organism evidence="3 4">
    <name type="scientific">Methanoregula boonei (strain DSM 21154 / JCM 14090 / 6A8)</name>
    <dbReference type="NCBI Taxonomy" id="456442"/>
    <lineage>
        <taxon>Archaea</taxon>
        <taxon>Methanobacteriati</taxon>
        <taxon>Methanobacteriota</taxon>
        <taxon>Stenosarchaea group</taxon>
        <taxon>Methanomicrobia</taxon>
        <taxon>Methanomicrobiales</taxon>
        <taxon>Methanoregulaceae</taxon>
        <taxon>Methanoregula</taxon>
    </lineage>
</organism>
<evidence type="ECO:0000313" key="3">
    <source>
        <dbReference type="EMBL" id="ABS55621.1"/>
    </source>
</evidence>
<dbReference type="OrthoDB" id="387508at2157"/>
<feature type="transmembrane region" description="Helical" evidence="2">
    <location>
        <begin position="387"/>
        <end position="407"/>
    </location>
</feature>
<feature type="region of interest" description="Disordered" evidence="1">
    <location>
        <begin position="360"/>
        <end position="380"/>
    </location>
</feature>
<dbReference type="KEGG" id="mbn:Mboo_1103"/>
<keyword evidence="2" id="KW-0472">Membrane</keyword>
<dbReference type="GeneID" id="5411263"/>
<dbReference type="HOGENOM" id="CLU_490600_0_0_2"/>
<dbReference type="AlphaFoldDB" id="A7I7B0"/>
<dbReference type="eggNOG" id="arCOG10346">
    <property type="taxonomic scope" value="Archaea"/>
</dbReference>
<reference evidence="4" key="1">
    <citation type="journal article" date="2015" name="Microbiology">
        <title>Genome of Methanoregula boonei 6A8 reveals adaptations to oligotrophic peatland environments.</title>
        <authorList>
            <person name="Braeuer S."/>
            <person name="Cadillo-Quiroz H."/>
            <person name="Kyrpides N."/>
            <person name="Woyke T."/>
            <person name="Goodwin L."/>
            <person name="Detter C."/>
            <person name="Podell S."/>
            <person name="Yavitt J.B."/>
            <person name="Zinder S.H."/>
        </authorList>
    </citation>
    <scope>NUCLEOTIDE SEQUENCE [LARGE SCALE GENOMIC DNA]</scope>
    <source>
        <strain evidence="4">DSM 21154 / JCM 14090 / 6A8</strain>
    </source>
</reference>
<keyword evidence="2" id="KW-0812">Transmembrane</keyword>
<feature type="compositionally biased region" description="Acidic residues" evidence="1">
    <location>
        <begin position="202"/>
        <end position="211"/>
    </location>
</feature>
<proteinExistence type="predicted"/>
<evidence type="ECO:0000256" key="1">
    <source>
        <dbReference type="SAM" id="MobiDB-lite"/>
    </source>
</evidence>
<keyword evidence="2" id="KW-1133">Transmembrane helix</keyword>
<dbReference type="EMBL" id="CP000780">
    <property type="protein sequence ID" value="ABS55621.1"/>
    <property type="molecule type" value="Genomic_DNA"/>
</dbReference>